<reference evidence="1" key="1">
    <citation type="submission" date="2022-05" db="EMBL/GenBank/DDBJ databases">
        <title>Schlegelella sp. nov., isolated from mangrove soil.</title>
        <authorList>
            <person name="Liu Y."/>
            <person name="Ge X."/>
            <person name="Liu W."/>
        </authorList>
    </citation>
    <scope>NUCLEOTIDE SEQUENCE</scope>
    <source>
        <strain evidence="1">S2-27</strain>
    </source>
</reference>
<dbReference type="EMBL" id="JAMKFE010000007">
    <property type="protein sequence ID" value="MCM5680544.1"/>
    <property type="molecule type" value="Genomic_DNA"/>
</dbReference>
<dbReference type="RefSeq" id="WP_251778998.1">
    <property type="nucleotide sequence ID" value="NZ_JAMKFE010000007.1"/>
</dbReference>
<dbReference type="InterPro" id="IPR021815">
    <property type="entry name" value="TsiV"/>
</dbReference>
<dbReference type="Pfam" id="PF11876">
    <property type="entry name" value="TsiV"/>
    <property type="match status" value="1"/>
</dbReference>
<gene>
    <name evidence="1" type="ORF">M8A51_13510</name>
</gene>
<evidence type="ECO:0000313" key="1">
    <source>
        <dbReference type="EMBL" id="MCM5680544.1"/>
    </source>
</evidence>
<keyword evidence="2" id="KW-1185">Reference proteome</keyword>
<evidence type="ECO:0000313" key="2">
    <source>
        <dbReference type="Proteomes" id="UP001165541"/>
    </source>
</evidence>
<organism evidence="1 2">
    <name type="scientific">Caldimonas mangrovi</name>
    <dbReference type="NCBI Taxonomy" id="2944811"/>
    <lineage>
        <taxon>Bacteria</taxon>
        <taxon>Pseudomonadati</taxon>
        <taxon>Pseudomonadota</taxon>
        <taxon>Betaproteobacteria</taxon>
        <taxon>Burkholderiales</taxon>
        <taxon>Sphaerotilaceae</taxon>
        <taxon>Caldimonas</taxon>
    </lineage>
</organism>
<accession>A0ABT0YP87</accession>
<sequence length="359" mass="40347">MTEEFDYEKFLLENLDKVQIPGGLLTRKGRQDYIGAVPAFTGTLYFVDAHTDAVRNAICQCFEEYEALAKEHLTWLWREDPPEGPDNVAYPKAKPMRDMMQGLGENDLVSFYYESGAQPHEAGSWEFQVVGRRGWQARMKGLGYSSLRFSMSILHVHQHPTAFQQMFVNFASRLKAVHGYGGIGLVRSVVRDDDNEPVEAYMSEHMYGLDIGSAFGLSRSVVAGIKTVSWLTAINKEMIEKIGGQFRIQSELPGTWFALYPYSNGLVIQAGPKALGAFVNEDPKPATYVLPNMLLKEVRTPKIGHIHGGSADGKPRIRGKAAEDWLQRFDVPEDELLAYKAKLLNEPKLSKETMLPDRL</sequence>
<name>A0ABT0YP87_9BURK</name>
<protein>
    <submittedName>
        <fullName evidence="1">DUF3396 domain-containing protein</fullName>
    </submittedName>
</protein>
<dbReference type="Proteomes" id="UP001165541">
    <property type="component" value="Unassembled WGS sequence"/>
</dbReference>
<comment type="caution">
    <text evidence="1">The sequence shown here is derived from an EMBL/GenBank/DDBJ whole genome shotgun (WGS) entry which is preliminary data.</text>
</comment>
<proteinExistence type="predicted"/>